<keyword evidence="3" id="KW-1185">Reference proteome</keyword>
<accession>A0A9J5YZ34</accession>
<gene>
    <name evidence="2" type="ORF">H5410_027397</name>
</gene>
<evidence type="ECO:0000313" key="3">
    <source>
        <dbReference type="Proteomes" id="UP000824120"/>
    </source>
</evidence>
<protein>
    <submittedName>
        <fullName evidence="2">Uncharacterized protein</fullName>
    </submittedName>
</protein>
<evidence type="ECO:0000256" key="1">
    <source>
        <dbReference type="SAM" id="MobiDB-lite"/>
    </source>
</evidence>
<dbReference type="EMBL" id="JACXVP010000005">
    <property type="protein sequence ID" value="KAG5605905.1"/>
    <property type="molecule type" value="Genomic_DNA"/>
</dbReference>
<dbReference type="AlphaFoldDB" id="A0A9J5YZ34"/>
<sequence>MAKKRGCSSAVRSNASVGGGGGLVISPGGIHGRSHLTTAQTSANATSQPEDVNNDQPQVVPEEPVYENVVHDAPSTWPSIVPTVALHVDVVMILLNKPHLDPQPGSHSVVATGEPKDVKNFIDLKPPEFDATPTSIEPQKFIECCEKLLTTLGLKETRGVEFITFLFSGSLEA</sequence>
<evidence type="ECO:0000313" key="2">
    <source>
        <dbReference type="EMBL" id="KAG5605905.1"/>
    </source>
</evidence>
<proteinExistence type="predicted"/>
<feature type="region of interest" description="Disordered" evidence="1">
    <location>
        <begin position="1"/>
        <end position="58"/>
    </location>
</feature>
<name>A0A9J5YZ34_SOLCO</name>
<feature type="compositionally biased region" description="Low complexity" evidence="1">
    <location>
        <begin position="37"/>
        <end position="48"/>
    </location>
</feature>
<dbReference type="OrthoDB" id="1305511at2759"/>
<comment type="caution">
    <text evidence="2">The sequence shown here is derived from an EMBL/GenBank/DDBJ whole genome shotgun (WGS) entry which is preliminary data.</text>
</comment>
<dbReference type="Proteomes" id="UP000824120">
    <property type="component" value="Chromosome 5"/>
</dbReference>
<reference evidence="2 3" key="1">
    <citation type="submission" date="2020-09" db="EMBL/GenBank/DDBJ databases">
        <title>De no assembly of potato wild relative species, Solanum commersonii.</title>
        <authorList>
            <person name="Cho K."/>
        </authorList>
    </citation>
    <scope>NUCLEOTIDE SEQUENCE [LARGE SCALE GENOMIC DNA]</scope>
    <source>
        <strain evidence="2">LZ3.2</strain>
        <tissue evidence="2">Leaf</tissue>
    </source>
</reference>
<organism evidence="2 3">
    <name type="scientific">Solanum commersonii</name>
    <name type="common">Commerson's wild potato</name>
    <name type="synonym">Commerson's nightshade</name>
    <dbReference type="NCBI Taxonomy" id="4109"/>
    <lineage>
        <taxon>Eukaryota</taxon>
        <taxon>Viridiplantae</taxon>
        <taxon>Streptophyta</taxon>
        <taxon>Embryophyta</taxon>
        <taxon>Tracheophyta</taxon>
        <taxon>Spermatophyta</taxon>
        <taxon>Magnoliopsida</taxon>
        <taxon>eudicotyledons</taxon>
        <taxon>Gunneridae</taxon>
        <taxon>Pentapetalae</taxon>
        <taxon>asterids</taxon>
        <taxon>lamiids</taxon>
        <taxon>Solanales</taxon>
        <taxon>Solanaceae</taxon>
        <taxon>Solanoideae</taxon>
        <taxon>Solaneae</taxon>
        <taxon>Solanum</taxon>
    </lineage>
</organism>